<feature type="transmembrane region" description="Helical" evidence="7">
    <location>
        <begin position="129"/>
        <end position="154"/>
    </location>
</feature>
<evidence type="ECO:0000256" key="7">
    <source>
        <dbReference type="SAM" id="Phobius"/>
    </source>
</evidence>
<comment type="subcellular location">
    <subcellularLocation>
        <location evidence="1">Cell membrane</location>
        <topology evidence="1">Multi-pass membrane protein</topology>
    </subcellularLocation>
</comment>
<sequence>MHIVDGALSGPVVIGGAVLAAAGIAQGLRHLPVEKIPTAGVLSATFFVASLVHVPIGPSSVHLILNGLAGLVLGWAAFPALFVGLLLQAVFFGFGGVTVLGVNTFDIAAPAVLVGILCRRGLAGPPAVAAIWGAVGGALAVALTTLCVGVALALSGEEFIPAAKLVFLAHIPVMAVEAAITAAAVSLVRQVKPELFSVMEAAR</sequence>
<reference evidence="8 9" key="1">
    <citation type="submission" date="2018-04" db="EMBL/GenBank/DDBJ databases">
        <title>Genomic Encyclopedia of Type Strains, Phase III (KMG-III): the genomes of soil and plant-associated and newly described type strains.</title>
        <authorList>
            <person name="Whitman W."/>
        </authorList>
    </citation>
    <scope>NUCLEOTIDE SEQUENCE [LARGE SCALE GENOMIC DNA]</scope>
    <source>
        <strain evidence="8 9">KA25</strain>
    </source>
</reference>
<evidence type="ECO:0000256" key="6">
    <source>
        <dbReference type="ARBA" id="ARBA00023136"/>
    </source>
</evidence>
<feature type="transmembrane region" description="Helical" evidence="7">
    <location>
        <begin position="166"/>
        <end position="188"/>
    </location>
</feature>
<feature type="transmembrane region" description="Helical" evidence="7">
    <location>
        <begin position="94"/>
        <end position="117"/>
    </location>
</feature>
<dbReference type="GO" id="GO:0005886">
    <property type="term" value="C:plasma membrane"/>
    <property type="evidence" value="ECO:0007669"/>
    <property type="project" value="UniProtKB-SubCell"/>
</dbReference>
<feature type="transmembrane region" description="Helical" evidence="7">
    <location>
        <begin position="68"/>
        <end position="87"/>
    </location>
</feature>
<dbReference type="Proteomes" id="UP000244060">
    <property type="component" value="Unassembled WGS sequence"/>
</dbReference>
<dbReference type="AlphaFoldDB" id="A0A2T5JSF8"/>
<evidence type="ECO:0000256" key="2">
    <source>
        <dbReference type="ARBA" id="ARBA00022448"/>
    </source>
</evidence>
<accession>A0A2T5JSF8</accession>
<dbReference type="GO" id="GO:0000041">
    <property type="term" value="P:transition metal ion transport"/>
    <property type="evidence" value="ECO:0007669"/>
    <property type="project" value="InterPro"/>
</dbReference>
<evidence type="ECO:0000256" key="5">
    <source>
        <dbReference type="ARBA" id="ARBA00022989"/>
    </source>
</evidence>
<evidence type="ECO:0000256" key="4">
    <source>
        <dbReference type="ARBA" id="ARBA00022692"/>
    </source>
</evidence>
<keyword evidence="4 7" id="KW-0812">Transmembrane</keyword>
<protein>
    <submittedName>
        <fullName evidence="8">Cobalt/nickel transport system permease protein</fullName>
    </submittedName>
</protein>
<dbReference type="Gene3D" id="1.10.1760.20">
    <property type="match status" value="1"/>
</dbReference>
<keyword evidence="6 7" id="KW-0472">Membrane</keyword>
<organism evidence="8 9">
    <name type="scientific">Cereibacter azotoformans</name>
    <dbReference type="NCBI Taxonomy" id="43057"/>
    <lineage>
        <taxon>Bacteria</taxon>
        <taxon>Pseudomonadati</taxon>
        <taxon>Pseudomonadota</taxon>
        <taxon>Alphaproteobacteria</taxon>
        <taxon>Rhodobacterales</taxon>
        <taxon>Paracoccaceae</taxon>
        <taxon>Cereibacter</taxon>
    </lineage>
</organism>
<evidence type="ECO:0000256" key="3">
    <source>
        <dbReference type="ARBA" id="ARBA00022475"/>
    </source>
</evidence>
<dbReference type="InterPro" id="IPR002751">
    <property type="entry name" value="CbiM/NikMN"/>
</dbReference>
<dbReference type="Pfam" id="PF01891">
    <property type="entry name" value="CbiM"/>
    <property type="match status" value="1"/>
</dbReference>
<dbReference type="PANTHER" id="PTHR34229:SF1">
    <property type="entry name" value="METAL TRANSPORT PROTEIN HI_1621-RELATED"/>
    <property type="match status" value="1"/>
</dbReference>
<dbReference type="EMBL" id="QAOT01000029">
    <property type="protein sequence ID" value="PTR11127.1"/>
    <property type="molecule type" value="Genomic_DNA"/>
</dbReference>
<dbReference type="OrthoDB" id="9792317at2"/>
<keyword evidence="9" id="KW-1185">Reference proteome</keyword>
<proteinExistence type="predicted"/>
<feature type="transmembrane region" description="Helical" evidence="7">
    <location>
        <begin position="6"/>
        <end position="24"/>
    </location>
</feature>
<keyword evidence="3" id="KW-1003">Cell membrane</keyword>
<comment type="caution">
    <text evidence="8">The sequence shown here is derived from an EMBL/GenBank/DDBJ whole genome shotgun (WGS) entry which is preliminary data.</text>
</comment>
<dbReference type="NCBIfam" id="NF004905">
    <property type="entry name" value="PRK06265.1-5"/>
    <property type="match status" value="1"/>
</dbReference>
<gene>
    <name evidence="8" type="ORF">C8J28_12920</name>
</gene>
<keyword evidence="2" id="KW-0813">Transport</keyword>
<evidence type="ECO:0000313" key="8">
    <source>
        <dbReference type="EMBL" id="PTR11127.1"/>
    </source>
</evidence>
<dbReference type="RefSeq" id="WP_101342242.1">
    <property type="nucleotide sequence ID" value="NZ_CP089966.1"/>
</dbReference>
<name>A0A2T5JSF8_9RHOB</name>
<dbReference type="PANTHER" id="PTHR34229">
    <property type="entry name" value="METAL TRANSPORT PROTEIN HI_1621-RELATED"/>
    <property type="match status" value="1"/>
</dbReference>
<evidence type="ECO:0000256" key="1">
    <source>
        <dbReference type="ARBA" id="ARBA00004651"/>
    </source>
</evidence>
<feature type="transmembrane region" description="Helical" evidence="7">
    <location>
        <begin position="36"/>
        <end position="56"/>
    </location>
</feature>
<evidence type="ECO:0000313" key="9">
    <source>
        <dbReference type="Proteomes" id="UP000244060"/>
    </source>
</evidence>
<keyword evidence="5 7" id="KW-1133">Transmembrane helix</keyword>